<dbReference type="AlphaFoldDB" id="A0AA37T2X2"/>
<accession>A0AA37T2X2</accession>
<dbReference type="RefSeq" id="WP_232591950.1">
    <property type="nucleotide sequence ID" value="NZ_JAJQVM010000001.1"/>
</dbReference>
<gene>
    <name evidence="1" type="ORF">GCM10007877_12670</name>
</gene>
<keyword evidence="2" id="KW-1185">Reference proteome</keyword>
<dbReference type="EMBL" id="BSPD01000030">
    <property type="protein sequence ID" value="GLS25553.1"/>
    <property type="molecule type" value="Genomic_DNA"/>
</dbReference>
<evidence type="ECO:0000313" key="2">
    <source>
        <dbReference type="Proteomes" id="UP001156870"/>
    </source>
</evidence>
<dbReference type="Proteomes" id="UP001156870">
    <property type="component" value="Unassembled WGS sequence"/>
</dbReference>
<protein>
    <submittedName>
        <fullName evidence="1">Uncharacterized protein</fullName>
    </submittedName>
</protein>
<name>A0AA37T2X2_9GAMM</name>
<sequence length="287" mass="31864">MCTVIFFAGVYSALTSKAIASTTLTSTTKISPILTSPHALKAFNKLNTQTDIARFRDYNLLAHDRDLLDLVIAIQALREGGYKDELVVRAVDNPEIALESVAKGEAVMSAISEWRLEVARQENKLWLSDAVIRKGEFEYGIYTCGTTMKADDFRQSLSNLVGTSDVRDQTATAVLNSLNVKKKNLSSQPVATVCGGAADFLLMPFPIDTTQTLTMDGHLLTPVHGLKVNAKATRHYLVSRVDSDGRRRFLQLQRGLRKLRVKGRIHQAYRKASVLHPHVENWSLLNP</sequence>
<comment type="caution">
    <text evidence="1">The sequence shown here is derived from an EMBL/GenBank/DDBJ whole genome shotgun (WGS) entry which is preliminary data.</text>
</comment>
<evidence type="ECO:0000313" key="1">
    <source>
        <dbReference type="EMBL" id="GLS25553.1"/>
    </source>
</evidence>
<organism evidence="1 2">
    <name type="scientific">Marinibactrum halimedae</name>
    <dbReference type="NCBI Taxonomy" id="1444977"/>
    <lineage>
        <taxon>Bacteria</taxon>
        <taxon>Pseudomonadati</taxon>
        <taxon>Pseudomonadota</taxon>
        <taxon>Gammaproteobacteria</taxon>
        <taxon>Cellvibrionales</taxon>
        <taxon>Cellvibrionaceae</taxon>
        <taxon>Marinibactrum</taxon>
    </lineage>
</organism>
<reference evidence="1 2" key="1">
    <citation type="journal article" date="2014" name="Int. J. Syst. Evol. Microbiol.">
        <title>Complete genome sequence of Corynebacterium casei LMG S-19264T (=DSM 44701T), isolated from a smear-ripened cheese.</title>
        <authorList>
            <consortium name="US DOE Joint Genome Institute (JGI-PGF)"/>
            <person name="Walter F."/>
            <person name="Albersmeier A."/>
            <person name="Kalinowski J."/>
            <person name="Ruckert C."/>
        </authorList>
    </citation>
    <scope>NUCLEOTIDE SEQUENCE [LARGE SCALE GENOMIC DNA]</scope>
    <source>
        <strain evidence="1 2">NBRC 110095</strain>
    </source>
</reference>
<proteinExistence type="predicted"/>